<dbReference type="RefSeq" id="WP_149546124.1">
    <property type="nucleotide sequence ID" value="NZ_VTPS01000022.1"/>
</dbReference>
<reference evidence="1 2" key="1">
    <citation type="submission" date="2019-08" db="EMBL/GenBank/DDBJ databases">
        <title>Calorimonas adulescens gen. nov., sp. nov., an anaerobic thermophilic bacterium from Sakhalin hot spring.</title>
        <authorList>
            <person name="Khomyakova M.A."/>
            <person name="Merkel A.Y."/>
            <person name="Novikov A."/>
            <person name="Bonch-Osmolovskaya E.A."/>
            <person name="Slobodkin A.I."/>
        </authorList>
    </citation>
    <scope>NUCLEOTIDE SEQUENCE [LARGE SCALE GENOMIC DNA]</scope>
    <source>
        <strain evidence="1 2">A05MB</strain>
    </source>
</reference>
<accession>A0A5D8Q9P5</accession>
<evidence type="ECO:0000313" key="2">
    <source>
        <dbReference type="Proteomes" id="UP000322976"/>
    </source>
</evidence>
<sequence length="82" mass="9536">MKFVRKITNSDVLANIIDIPEELRNKKVEVIILPYENMEDVDLKEQKNKRVRGALAKYKNKDLQEKESEAWANAAVEKYANS</sequence>
<name>A0A5D8Q9P5_9THEO</name>
<organism evidence="1 2">
    <name type="scientific">Calorimonas adulescens</name>
    <dbReference type="NCBI Taxonomy" id="2606906"/>
    <lineage>
        <taxon>Bacteria</taxon>
        <taxon>Bacillati</taxon>
        <taxon>Bacillota</taxon>
        <taxon>Clostridia</taxon>
        <taxon>Thermoanaerobacterales</taxon>
        <taxon>Thermoanaerobacteraceae</taxon>
        <taxon>Calorimonas</taxon>
    </lineage>
</organism>
<dbReference type="AlphaFoldDB" id="A0A5D8Q9P5"/>
<evidence type="ECO:0000313" key="1">
    <source>
        <dbReference type="EMBL" id="TZE80839.1"/>
    </source>
</evidence>
<protein>
    <submittedName>
        <fullName evidence="1">Uncharacterized protein</fullName>
    </submittedName>
</protein>
<keyword evidence="2" id="KW-1185">Reference proteome</keyword>
<proteinExistence type="predicted"/>
<dbReference type="EMBL" id="VTPS01000022">
    <property type="protein sequence ID" value="TZE80839.1"/>
    <property type="molecule type" value="Genomic_DNA"/>
</dbReference>
<gene>
    <name evidence="1" type="ORF">FWJ32_11595</name>
</gene>
<comment type="caution">
    <text evidence="1">The sequence shown here is derived from an EMBL/GenBank/DDBJ whole genome shotgun (WGS) entry which is preliminary data.</text>
</comment>
<dbReference type="Proteomes" id="UP000322976">
    <property type="component" value="Unassembled WGS sequence"/>
</dbReference>